<evidence type="ECO:0000313" key="3">
    <source>
        <dbReference type="EMBL" id="MFC5272145.1"/>
    </source>
</evidence>
<evidence type="ECO:0000313" key="4">
    <source>
        <dbReference type="Proteomes" id="UP001596161"/>
    </source>
</evidence>
<name>A0ABW0EGD5_9BACT</name>
<gene>
    <name evidence="3" type="ORF">ACFPIB_16130</name>
</gene>
<dbReference type="NCBIfam" id="TIGR04183">
    <property type="entry name" value="Por_Secre_tail"/>
    <property type="match status" value="1"/>
</dbReference>
<accession>A0ABW0EGD5</accession>
<dbReference type="CDD" id="cd11304">
    <property type="entry name" value="Cadherin_repeat"/>
    <property type="match status" value="1"/>
</dbReference>
<comment type="caution">
    <text evidence="3">The sequence shown here is derived from an EMBL/GenBank/DDBJ whole genome shotgun (WGS) entry which is preliminary data.</text>
</comment>
<dbReference type="Pfam" id="PF18962">
    <property type="entry name" value="Por_Secre_tail"/>
    <property type="match status" value="1"/>
</dbReference>
<evidence type="ECO:0000259" key="2">
    <source>
        <dbReference type="SMART" id="SM00089"/>
    </source>
</evidence>
<feature type="domain" description="PKD/Chitinase" evidence="2">
    <location>
        <begin position="298"/>
        <end position="380"/>
    </location>
</feature>
<dbReference type="SUPFAM" id="SSF49313">
    <property type="entry name" value="Cadherin-like"/>
    <property type="match status" value="1"/>
</dbReference>
<dbReference type="InterPro" id="IPR015919">
    <property type="entry name" value="Cadherin-like_sf"/>
</dbReference>
<dbReference type="InterPro" id="IPR013783">
    <property type="entry name" value="Ig-like_fold"/>
</dbReference>
<feature type="domain" description="PKD/Chitinase" evidence="2">
    <location>
        <begin position="536"/>
        <end position="614"/>
    </location>
</feature>
<sequence>MMQLLLSKKASETPGYYAPQQKRRFSTRAQGSNGQPIFKISGARSLVSILVALFFSVSAYASHYKGGQITYEDLGSGTYKVTVKSYWRSQLPGSVVPSYSGSPTLNTNLSMVSLTPLPDGVTVEKVEEQIVTWPTPGLYTISWTSCCRVNGGANFSQTDMGLFAAVNYDPAKPSSSPQFYDLPVFNYAANVPLSFGFNNTDPENHDQEYTLNIPYGIATNPYGNMTATGFSISNNGTVSWTNPQQGIWLVNVKLEEKINGVLTGAYVYRDFMLNIVPTTNHAPVLGSLNAQTIREGQTLQFNVNATEPDGNQATLRASGLPMSMGAAFAQTTTGNSPNGTFTWTPPAGSSGTYSVQFVATDNVNPPLSAQQTVTVNVLPLCNLTATAAVTNVPCGNDITGAITVTATGGTNYEYSIDGGIIFQNSNVFTSLAPGTYEVVVKDGVCSSPVQTIAIIANPLPVVTLNNFASVCSSNSNITLTGGQPLGGTYSGKGVSNGVFNPAVAGLGTHTISYAFTNNNGCVNTATATITVGAGFTANAGPDKTVVTNYNQMKCVTLTGSASNSNGAYSYLWSNGATTASINVCPTTTTTYTLTVTNAAGCTATDQVTVKAINASCGNRNEKVTICHNGHEICVSVNAVQAHLAHGDVLGSCLPSGNQPGKPSNGGGCNNNKIASDIVMTAVPNPFAQTTQIDFVMPETGAYALEVYDLKGMLVKKVAEGAATANERRSIEVNGSQWPKGVYMARLITGKEVKVIKIVLSK</sequence>
<keyword evidence="4" id="KW-1185">Reference proteome</keyword>
<dbReference type="Gene3D" id="2.60.40.10">
    <property type="entry name" value="Immunoglobulins"/>
    <property type="match status" value="2"/>
</dbReference>
<dbReference type="SMART" id="SM00089">
    <property type="entry name" value="PKD"/>
    <property type="match status" value="2"/>
</dbReference>
<evidence type="ECO:0000256" key="1">
    <source>
        <dbReference type="SAM" id="MobiDB-lite"/>
    </source>
</evidence>
<dbReference type="InterPro" id="IPR022409">
    <property type="entry name" value="PKD/Chitinase_dom"/>
</dbReference>
<organism evidence="3 4">
    <name type="scientific">Adhaeribacter terreus</name>
    <dbReference type="NCBI Taxonomy" id="529703"/>
    <lineage>
        <taxon>Bacteria</taxon>
        <taxon>Pseudomonadati</taxon>
        <taxon>Bacteroidota</taxon>
        <taxon>Cytophagia</taxon>
        <taxon>Cytophagales</taxon>
        <taxon>Hymenobacteraceae</taxon>
        <taxon>Adhaeribacter</taxon>
    </lineage>
</organism>
<protein>
    <submittedName>
        <fullName evidence="3">Ig-like domain-containing protein</fullName>
    </submittedName>
</protein>
<dbReference type="Proteomes" id="UP001596161">
    <property type="component" value="Unassembled WGS sequence"/>
</dbReference>
<reference evidence="4" key="1">
    <citation type="journal article" date="2019" name="Int. J. Syst. Evol. Microbiol.">
        <title>The Global Catalogue of Microorganisms (GCM) 10K type strain sequencing project: providing services to taxonomists for standard genome sequencing and annotation.</title>
        <authorList>
            <consortium name="The Broad Institute Genomics Platform"/>
            <consortium name="The Broad Institute Genome Sequencing Center for Infectious Disease"/>
            <person name="Wu L."/>
            <person name="Ma J."/>
        </authorList>
    </citation>
    <scope>NUCLEOTIDE SEQUENCE [LARGE SCALE GENOMIC DNA]</scope>
    <source>
        <strain evidence="4">KACC 12602</strain>
    </source>
</reference>
<feature type="region of interest" description="Disordered" evidence="1">
    <location>
        <begin position="13"/>
        <end position="33"/>
    </location>
</feature>
<dbReference type="InterPro" id="IPR026444">
    <property type="entry name" value="Secre_tail"/>
</dbReference>
<proteinExistence type="predicted"/>
<dbReference type="RefSeq" id="WP_378018503.1">
    <property type="nucleotide sequence ID" value="NZ_JBHSKT010000012.1"/>
</dbReference>
<dbReference type="EMBL" id="JBHSKT010000012">
    <property type="protein sequence ID" value="MFC5272145.1"/>
    <property type="molecule type" value="Genomic_DNA"/>
</dbReference>
<dbReference type="Pfam" id="PF17963">
    <property type="entry name" value="Big_9"/>
    <property type="match status" value="1"/>
</dbReference>